<evidence type="ECO:0000313" key="2">
    <source>
        <dbReference type="EMBL" id="UJO24804.1"/>
    </source>
</evidence>
<dbReference type="Proteomes" id="UP000756132">
    <property type="component" value="Chromosome 12"/>
</dbReference>
<organism evidence="2 3">
    <name type="scientific">Passalora fulva</name>
    <name type="common">Tomato leaf mold</name>
    <name type="synonym">Cladosporium fulvum</name>
    <dbReference type="NCBI Taxonomy" id="5499"/>
    <lineage>
        <taxon>Eukaryota</taxon>
        <taxon>Fungi</taxon>
        <taxon>Dikarya</taxon>
        <taxon>Ascomycota</taxon>
        <taxon>Pezizomycotina</taxon>
        <taxon>Dothideomycetes</taxon>
        <taxon>Dothideomycetidae</taxon>
        <taxon>Mycosphaerellales</taxon>
        <taxon>Mycosphaerellaceae</taxon>
        <taxon>Fulvia</taxon>
    </lineage>
</organism>
<dbReference type="KEGG" id="ffu:CLAFUR5_14002"/>
<feature type="region of interest" description="Disordered" evidence="1">
    <location>
        <begin position="1"/>
        <end position="47"/>
    </location>
</feature>
<dbReference type="EMBL" id="CP090174">
    <property type="protein sequence ID" value="UJO24804.1"/>
    <property type="molecule type" value="Genomic_DNA"/>
</dbReference>
<keyword evidence="3" id="KW-1185">Reference proteome</keyword>
<dbReference type="RefSeq" id="XP_047769170.1">
    <property type="nucleotide sequence ID" value="XM_047913150.1"/>
</dbReference>
<dbReference type="AlphaFoldDB" id="A0A9Q8UW92"/>
<sequence length="144" mass="15952">MSTSDKSTGSGSISKITNTTKKTNSPSHQNSASSSTKNYIPPDPASQRFQYNRPALLNVCKLLRYEALKTYRTALVKAESDITAAADAARTKYKAACSLYLNNRSDKSAFLATEAMFNRLNVGSQERMIRDVVEAQMEWLDSLE</sequence>
<evidence type="ECO:0000256" key="1">
    <source>
        <dbReference type="SAM" id="MobiDB-lite"/>
    </source>
</evidence>
<reference evidence="2" key="1">
    <citation type="submission" date="2021-12" db="EMBL/GenBank/DDBJ databases">
        <authorList>
            <person name="Zaccaron A."/>
            <person name="Stergiopoulos I."/>
        </authorList>
    </citation>
    <scope>NUCLEOTIDE SEQUENCE</scope>
    <source>
        <strain evidence="2">Race5_Kim</strain>
    </source>
</reference>
<proteinExistence type="predicted"/>
<reference evidence="2" key="2">
    <citation type="journal article" date="2022" name="Microb. Genom.">
        <title>A chromosome-scale genome assembly of the tomato pathogen Cladosporium fulvum reveals a compartmentalized genome architecture and the presence of a dispensable chromosome.</title>
        <authorList>
            <person name="Zaccaron A.Z."/>
            <person name="Chen L.H."/>
            <person name="Samaras A."/>
            <person name="Stergiopoulos I."/>
        </authorList>
    </citation>
    <scope>NUCLEOTIDE SEQUENCE</scope>
    <source>
        <strain evidence="2">Race5_Kim</strain>
    </source>
</reference>
<accession>A0A9Q8UW92</accession>
<gene>
    <name evidence="2" type="ORF">CLAFUR5_14002</name>
</gene>
<protein>
    <submittedName>
        <fullName evidence="2">Uncharacterized protein</fullName>
    </submittedName>
</protein>
<evidence type="ECO:0000313" key="3">
    <source>
        <dbReference type="Proteomes" id="UP000756132"/>
    </source>
</evidence>
<dbReference type="GeneID" id="71993880"/>
<name>A0A9Q8UW92_PASFU</name>
<feature type="compositionally biased region" description="Low complexity" evidence="1">
    <location>
        <begin position="1"/>
        <end position="35"/>
    </location>
</feature>